<dbReference type="InterPro" id="IPR018490">
    <property type="entry name" value="cNMP-bd_dom_sf"/>
</dbReference>
<reference evidence="1" key="1">
    <citation type="submission" date="2022-09" db="EMBL/GenBank/DDBJ databases">
        <title>Aureispira anguillicida sp. nov., isolated from Leptocephalus of Japanese eel Anguilla japonica.</title>
        <authorList>
            <person name="Yuasa K."/>
            <person name="Mekata T."/>
            <person name="Ikunari K."/>
        </authorList>
    </citation>
    <scope>NUCLEOTIDE SEQUENCE</scope>
    <source>
        <strain evidence="1">EL160426</strain>
    </source>
</reference>
<dbReference type="SUPFAM" id="SSF51206">
    <property type="entry name" value="cAMP-binding domain-like"/>
    <property type="match status" value="1"/>
</dbReference>
<sequence>MEQLITYINQYMVISEALQRALLDCCCWESVPKGQLLIEEGKVCRKKWFIQKGLTKAFWVSPTGIPKIVGFHLENTWMTQLDSYEHGTASAIYLEAVEELEVLVLSKEDELKLLEYPDYVKLQYLLCKEELIKNYQIQRQINSLDGLERYRFLMEHFPALIHRAKLKDIASFIGISQERLSRIRKVIY</sequence>
<accession>A0A915Y9H2</accession>
<dbReference type="InterPro" id="IPR014710">
    <property type="entry name" value="RmlC-like_jellyroll"/>
</dbReference>
<gene>
    <name evidence="1" type="ORF">AsAng_0001710</name>
</gene>
<dbReference type="CDD" id="cd00038">
    <property type="entry name" value="CAP_ED"/>
    <property type="match status" value="1"/>
</dbReference>
<evidence type="ECO:0000313" key="2">
    <source>
        <dbReference type="Proteomes" id="UP001060919"/>
    </source>
</evidence>
<dbReference type="Proteomes" id="UP001060919">
    <property type="component" value="Chromosome"/>
</dbReference>
<dbReference type="KEGG" id="aup:AsAng_0001710"/>
<dbReference type="AlphaFoldDB" id="A0A915Y9H2"/>
<dbReference type="InterPro" id="IPR000595">
    <property type="entry name" value="cNMP-bd_dom"/>
</dbReference>
<proteinExistence type="predicted"/>
<organism evidence="1 2">
    <name type="scientific">Aureispira anguillae</name>
    <dbReference type="NCBI Taxonomy" id="2864201"/>
    <lineage>
        <taxon>Bacteria</taxon>
        <taxon>Pseudomonadati</taxon>
        <taxon>Bacteroidota</taxon>
        <taxon>Saprospiria</taxon>
        <taxon>Saprospirales</taxon>
        <taxon>Saprospiraceae</taxon>
        <taxon>Aureispira</taxon>
    </lineage>
</organism>
<protein>
    <recommendedName>
        <fullName evidence="3">cAMP-binding domain of CRP or a regulatory subunit of cAMP-dependent protein kinases</fullName>
    </recommendedName>
</protein>
<evidence type="ECO:0008006" key="3">
    <source>
        <dbReference type="Google" id="ProtNLM"/>
    </source>
</evidence>
<dbReference type="EMBL" id="AP026867">
    <property type="protein sequence ID" value="BDS09473.1"/>
    <property type="molecule type" value="Genomic_DNA"/>
</dbReference>
<name>A0A915Y9H2_9BACT</name>
<dbReference type="RefSeq" id="WP_264790863.1">
    <property type="nucleotide sequence ID" value="NZ_AP026867.1"/>
</dbReference>
<keyword evidence="2" id="KW-1185">Reference proteome</keyword>
<evidence type="ECO:0000313" key="1">
    <source>
        <dbReference type="EMBL" id="BDS09473.1"/>
    </source>
</evidence>
<dbReference type="Gene3D" id="2.60.120.10">
    <property type="entry name" value="Jelly Rolls"/>
    <property type="match status" value="1"/>
</dbReference>